<sequence>MIGSSRSTTYDRQRDDISRLLDPSYTTSYYRSNNRQRAYVDAHGDLHDPDYRQFPLIARTNRYHPPGTTRSHWELVDEDSALCLDDDDDDEYSTYYNNKRNSFSSARYSTKARQQPYHYAATRRSNSPTLGVYTSSGAVLSSPTGGVSPVSTFASSSASSSSILSPSGSPFDSDESPKEKPRCRISALKRKRRRSSVATLDREHDEDRAKLARHDAVEGQWRRSWEEQRNRFVEEVDEEHEEEEEEEEEEEHRQRRQREEEKDHAPTCAESLKRQWQAWSLRIRFGMFRAERRIKRRVQSLI</sequence>
<protein>
    <submittedName>
        <fullName evidence="2">Uncharacterized protein</fullName>
    </submittedName>
</protein>
<dbReference type="AlphaFoldDB" id="A8NDU1"/>
<dbReference type="Proteomes" id="UP000001861">
    <property type="component" value="Unassembled WGS sequence"/>
</dbReference>
<feature type="compositionally biased region" description="Basic and acidic residues" evidence="1">
    <location>
        <begin position="200"/>
        <end position="234"/>
    </location>
</feature>
<feature type="compositionally biased region" description="Acidic residues" evidence="1">
    <location>
        <begin position="235"/>
        <end position="250"/>
    </location>
</feature>
<dbReference type="STRING" id="240176.A8NDU1"/>
<dbReference type="eggNOG" id="ENOG502RBY2">
    <property type="taxonomic scope" value="Eukaryota"/>
</dbReference>
<feature type="region of interest" description="Disordered" evidence="1">
    <location>
        <begin position="138"/>
        <end position="270"/>
    </location>
</feature>
<keyword evidence="3" id="KW-1185">Reference proteome</keyword>
<dbReference type="OrthoDB" id="3021720at2759"/>
<dbReference type="OMA" id="DYRHFPV"/>
<evidence type="ECO:0000313" key="3">
    <source>
        <dbReference type="Proteomes" id="UP000001861"/>
    </source>
</evidence>
<name>A8NDU1_COPC7</name>
<dbReference type="EMBL" id="AACS02000002">
    <property type="protein sequence ID" value="EAU88953.1"/>
    <property type="molecule type" value="Genomic_DNA"/>
</dbReference>
<dbReference type="RefSeq" id="XP_001832862.1">
    <property type="nucleotide sequence ID" value="XM_001832810.2"/>
</dbReference>
<evidence type="ECO:0000256" key="1">
    <source>
        <dbReference type="SAM" id="MobiDB-lite"/>
    </source>
</evidence>
<evidence type="ECO:0000313" key="2">
    <source>
        <dbReference type="EMBL" id="EAU88953.1"/>
    </source>
</evidence>
<feature type="compositionally biased region" description="Low complexity" evidence="1">
    <location>
        <begin position="148"/>
        <end position="171"/>
    </location>
</feature>
<dbReference type="InParanoid" id="A8NDU1"/>
<comment type="caution">
    <text evidence="2">The sequence shown here is derived from an EMBL/GenBank/DDBJ whole genome shotgun (WGS) entry which is preliminary data.</text>
</comment>
<dbReference type="GeneID" id="6009353"/>
<reference evidence="2 3" key="1">
    <citation type="journal article" date="2010" name="Proc. Natl. Acad. Sci. U.S.A.">
        <title>Insights into evolution of multicellular fungi from the assembled chromosomes of the mushroom Coprinopsis cinerea (Coprinus cinereus).</title>
        <authorList>
            <person name="Stajich J.E."/>
            <person name="Wilke S.K."/>
            <person name="Ahren D."/>
            <person name="Au C.H."/>
            <person name="Birren B.W."/>
            <person name="Borodovsky M."/>
            <person name="Burns C."/>
            <person name="Canback B."/>
            <person name="Casselton L.A."/>
            <person name="Cheng C.K."/>
            <person name="Deng J."/>
            <person name="Dietrich F.S."/>
            <person name="Fargo D.C."/>
            <person name="Farman M.L."/>
            <person name="Gathman A.C."/>
            <person name="Goldberg J."/>
            <person name="Guigo R."/>
            <person name="Hoegger P.J."/>
            <person name="Hooker J.B."/>
            <person name="Huggins A."/>
            <person name="James T.Y."/>
            <person name="Kamada T."/>
            <person name="Kilaru S."/>
            <person name="Kodira C."/>
            <person name="Kues U."/>
            <person name="Kupfer D."/>
            <person name="Kwan H.S."/>
            <person name="Lomsadze A."/>
            <person name="Li W."/>
            <person name="Lilly W.W."/>
            <person name="Ma L.J."/>
            <person name="Mackey A.J."/>
            <person name="Manning G."/>
            <person name="Martin F."/>
            <person name="Muraguchi H."/>
            <person name="Natvig D.O."/>
            <person name="Palmerini H."/>
            <person name="Ramesh M.A."/>
            <person name="Rehmeyer C.J."/>
            <person name="Roe B.A."/>
            <person name="Shenoy N."/>
            <person name="Stanke M."/>
            <person name="Ter-Hovhannisyan V."/>
            <person name="Tunlid A."/>
            <person name="Velagapudi R."/>
            <person name="Vision T.J."/>
            <person name="Zeng Q."/>
            <person name="Zolan M.E."/>
            <person name="Pukkila P.J."/>
        </authorList>
    </citation>
    <scope>NUCLEOTIDE SEQUENCE [LARGE SCALE GENOMIC DNA]</scope>
    <source>
        <strain evidence="3">Okayama-7 / 130 / ATCC MYA-4618 / FGSC 9003</strain>
    </source>
</reference>
<feature type="compositionally biased region" description="Basic and acidic residues" evidence="1">
    <location>
        <begin position="251"/>
        <end position="265"/>
    </location>
</feature>
<gene>
    <name evidence="2" type="ORF">CC1G_10081</name>
</gene>
<accession>A8NDU1</accession>
<proteinExistence type="predicted"/>
<dbReference type="VEuPathDB" id="FungiDB:CC1G_10081"/>
<organism evidence="2 3">
    <name type="scientific">Coprinopsis cinerea (strain Okayama-7 / 130 / ATCC MYA-4618 / FGSC 9003)</name>
    <name type="common">Inky cap fungus</name>
    <name type="synonym">Hormographiella aspergillata</name>
    <dbReference type="NCBI Taxonomy" id="240176"/>
    <lineage>
        <taxon>Eukaryota</taxon>
        <taxon>Fungi</taxon>
        <taxon>Dikarya</taxon>
        <taxon>Basidiomycota</taxon>
        <taxon>Agaricomycotina</taxon>
        <taxon>Agaricomycetes</taxon>
        <taxon>Agaricomycetidae</taxon>
        <taxon>Agaricales</taxon>
        <taxon>Agaricineae</taxon>
        <taxon>Psathyrellaceae</taxon>
        <taxon>Coprinopsis</taxon>
    </lineage>
</organism>
<feature type="compositionally biased region" description="Basic residues" evidence="1">
    <location>
        <begin position="183"/>
        <end position="195"/>
    </location>
</feature>
<dbReference type="KEGG" id="cci:CC1G_10081"/>